<dbReference type="GO" id="GO:0009279">
    <property type="term" value="C:cell outer membrane"/>
    <property type="evidence" value="ECO:0007669"/>
    <property type="project" value="UniProtKB-SubCell"/>
</dbReference>
<dbReference type="InterPro" id="IPR005644">
    <property type="entry name" value="NolW-like"/>
</dbReference>
<dbReference type="PRINTS" id="PR00811">
    <property type="entry name" value="BCTERIALGSPD"/>
</dbReference>
<evidence type="ECO:0000313" key="13">
    <source>
        <dbReference type="Proteomes" id="UP000005953"/>
    </source>
</evidence>
<accession>A4BAN5</accession>
<evidence type="ECO:0000256" key="7">
    <source>
        <dbReference type="RuleBase" id="RU004003"/>
    </source>
</evidence>
<dbReference type="InterPro" id="IPR038591">
    <property type="entry name" value="NolW-like_sf"/>
</dbReference>
<dbReference type="InterPro" id="IPR011662">
    <property type="entry name" value="Secretin/TonB_short_N"/>
</dbReference>
<feature type="domain" description="Secretin/TonB short N-terminal" evidence="11">
    <location>
        <begin position="301"/>
        <end position="349"/>
    </location>
</feature>
<dbReference type="InterPro" id="IPR021731">
    <property type="entry name" value="AMIN_dom"/>
</dbReference>
<dbReference type="Gene3D" id="2.60.40.3470">
    <property type="match status" value="1"/>
</dbReference>
<feature type="region of interest" description="Disordered" evidence="9">
    <location>
        <begin position="137"/>
        <end position="158"/>
    </location>
</feature>
<gene>
    <name evidence="12" type="ORF">MED297_10786</name>
</gene>
<dbReference type="InterPro" id="IPR001775">
    <property type="entry name" value="GspD/PilQ"/>
</dbReference>
<keyword evidence="4" id="KW-0653">Protein transport</keyword>
<evidence type="ECO:0000256" key="9">
    <source>
        <dbReference type="SAM" id="MobiDB-lite"/>
    </source>
</evidence>
<protein>
    <submittedName>
        <fullName evidence="12">Type 4 fimbrial biogenesis protein PilQ</fullName>
    </submittedName>
</protein>
<dbReference type="NCBIfam" id="TIGR02515">
    <property type="entry name" value="IV_pilus_PilQ"/>
    <property type="match status" value="1"/>
</dbReference>
<feature type="compositionally biased region" description="Low complexity" evidence="9">
    <location>
        <begin position="137"/>
        <end position="155"/>
    </location>
</feature>
<dbReference type="Proteomes" id="UP000005953">
    <property type="component" value="Unassembled WGS sequence"/>
</dbReference>
<evidence type="ECO:0000256" key="10">
    <source>
        <dbReference type="SAM" id="SignalP"/>
    </source>
</evidence>
<evidence type="ECO:0000259" key="11">
    <source>
        <dbReference type="SMART" id="SM00965"/>
    </source>
</evidence>
<keyword evidence="6" id="KW-0998">Cell outer membrane</keyword>
<keyword evidence="3 10" id="KW-0732">Signal</keyword>
<feature type="chain" id="PRO_5002666556" evidence="10">
    <location>
        <begin position="20"/>
        <end position="709"/>
    </location>
</feature>
<evidence type="ECO:0000256" key="5">
    <source>
        <dbReference type="ARBA" id="ARBA00023136"/>
    </source>
</evidence>
<evidence type="ECO:0000256" key="2">
    <source>
        <dbReference type="ARBA" id="ARBA00022448"/>
    </source>
</evidence>
<dbReference type="Pfam" id="PF11741">
    <property type="entry name" value="AMIN"/>
    <property type="match status" value="1"/>
</dbReference>
<dbReference type="STRING" id="314283.MED297_10786"/>
<dbReference type="InterPro" id="IPR004846">
    <property type="entry name" value="T2SS/T3SS_dom"/>
</dbReference>
<evidence type="ECO:0000313" key="12">
    <source>
        <dbReference type="EMBL" id="EAR10991.1"/>
    </source>
</evidence>
<sequence length="709" mass="75329">MNRLIAVLSVTVLFGVVHAANLTDFEVMSLSGDRTQIVLSFDAPVSEPVGYSIEEPARISLDFDGVSSLLAEKYIQIGSGNTRNAAILDAGDRTRIVFSLATLVNYAVQMDGNVVSVYLGDGVEDIASSGRAASNSAQAQPVASAQSSSTPVSGAKEISDVDFRRTESGAGQVVVGFDRPNASASVYEEGGDIVIQVDDYNVPSELRRKLDVIDFATAVHYISVYNEDEHALIRLDVDGAYDYLAYQSDRQMIVEVNQLTEDEAEARIKEKFPYTGEKLSLNFQDIEVRDVLQIIANYIGFNLVASDSISGTITLRLNNVPWDQALELVLKTNGLDKRQTGNVLLVAPAAELAEQERLELEAREQAEKLAPLRTEYVQVNYARAADIASILRSSSSAAAAAANVGDESGGVNSLPSSGGFLSSRGSVSVDERTNTLIITDTSVNLDGIRSAISFFDVPVEQVLIEARIVSARTSVGDQLGVRWGGAIFPSQNVFATGTVESSASIESDIYGGSPNPDLTFPDAFAVNLPATGNASSFAVGLIADNLLDLDLEISALESLGEAEVVSQPKIVTSDGQAASIFSGQNVAFPAEDGGTQFIEAGLNLNVTPQVTPDDKVILTLTVNQDSLAAGGGAIDTNTVSTQVLVENGVTLVLGGVYRTEKTQLVEKAPILGDLPVVGNLFKRTTTSDERSELLIFITPKLIQNGLISN</sequence>
<dbReference type="InterPro" id="IPR013355">
    <property type="entry name" value="Pilus_4_PilQ"/>
</dbReference>
<dbReference type="PANTHER" id="PTHR30604:SF1">
    <property type="entry name" value="DNA UTILIZATION PROTEIN HOFQ"/>
    <property type="match status" value="1"/>
</dbReference>
<comment type="similarity">
    <text evidence="7">Belongs to the bacterial secretin family.</text>
</comment>
<evidence type="ECO:0000256" key="4">
    <source>
        <dbReference type="ARBA" id="ARBA00022927"/>
    </source>
</evidence>
<name>A4BAN5_9GAMM</name>
<dbReference type="Pfam" id="PF03958">
    <property type="entry name" value="Secretin_N"/>
    <property type="match status" value="1"/>
</dbReference>
<evidence type="ECO:0000256" key="6">
    <source>
        <dbReference type="ARBA" id="ARBA00023237"/>
    </source>
</evidence>
<dbReference type="HOGENOM" id="CLU_006756_0_2_6"/>
<dbReference type="EMBL" id="AAOE01000002">
    <property type="protein sequence ID" value="EAR10991.1"/>
    <property type="molecule type" value="Genomic_DNA"/>
</dbReference>
<dbReference type="InterPro" id="IPR051808">
    <property type="entry name" value="Type_IV_pilus_biogenesis"/>
</dbReference>
<dbReference type="RefSeq" id="WP_008041632.1">
    <property type="nucleotide sequence ID" value="NZ_CH724149.1"/>
</dbReference>
<dbReference type="AlphaFoldDB" id="A4BAN5"/>
<dbReference type="PANTHER" id="PTHR30604">
    <property type="entry name" value="PROTEIN TRANSPORT PROTEIN HOFQ"/>
    <property type="match status" value="1"/>
</dbReference>
<dbReference type="SMART" id="SM00965">
    <property type="entry name" value="STN"/>
    <property type="match status" value="1"/>
</dbReference>
<dbReference type="Gene3D" id="3.30.1370.120">
    <property type="match status" value="1"/>
</dbReference>
<dbReference type="Pfam" id="PF07660">
    <property type="entry name" value="STN"/>
    <property type="match status" value="1"/>
</dbReference>
<keyword evidence="2 8" id="KW-0813">Transport</keyword>
<keyword evidence="5" id="KW-0472">Membrane</keyword>
<feature type="signal peptide" evidence="10">
    <location>
        <begin position="1"/>
        <end position="19"/>
    </location>
</feature>
<dbReference type="Gene3D" id="3.30.1370.130">
    <property type="match status" value="1"/>
</dbReference>
<comment type="caution">
    <text evidence="12">The sequence shown here is derived from an EMBL/GenBank/DDBJ whole genome shotgun (WGS) entry which is preliminary data.</text>
</comment>
<keyword evidence="13" id="KW-1185">Reference proteome</keyword>
<evidence type="ECO:0000256" key="8">
    <source>
        <dbReference type="RuleBase" id="RU004004"/>
    </source>
</evidence>
<reference evidence="12 13" key="1">
    <citation type="submission" date="2006-02" db="EMBL/GenBank/DDBJ databases">
        <authorList>
            <person name="Pinhassi J."/>
            <person name="Pedros-Alio C."/>
            <person name="Ferriera S."/>
            <person name="Johnson J."/>
            <person name="Kravitz S."/>
            <person name="Halpern A."/>
            <person name="Remington K."/>
            <person name="Beeson K."/>
            <person name="Tran B."/>
            <person name="Rogers Y.-H."/>
            <person name="Friedman R."/>
            <person name="Venter J.C."/>
        </authorList>
    </citation>
    <scope>NUCLEOTIDE SEQUENCE [LARGE SCALE GENOMIC DNA]</scope>
    <source>
        <strain evidence="12 13">MED297</strain>
    </source>
</reference>
<proteinExistence type="inferred from homology"/>
<evidence type="ECO:0000256" key="3">
    <source>
        <dbReference type="ARBA" id="ARBA00022729"/>
    </source>
</evidence>
<dbReference type="Pfam" id="PF00263">
    <property type="entry name" value="Secretin"/>
    <property type="match status" value="1"/>
</dbReference>
<comment type="subcellular location">
    <subcellularLocation>
        <location evidence="8">Cell outer membrane</location>
    </subcellularLocation>
    <subcellularLocation>
        <location evidence="1">Membrane</location>
    </subcellularLocation>
</comment>
<organism evidence="12 13">
    <name type="scientific">Reinekea blandensis MED297</name>
    <dbReference type="NCBI Taxonomy" id="314283"/>
    <lineage>
        <taxon>Bacteria</taxon>
        <taxon>Pseudomonadati</taxon>
        <taxon>Pseudomonadota</taxon>
        <taxon>Gammaproteobacteria</taxon>
        <taxon>Oceanospirillales</taxon>
        <taxon>Saccharospirillaceae</taxon>
        <taxon>Reinekea</taxon>
    </lineage>
</organism>
<evidence type="ECO:0000256" key="1">
    <source>
        <dbReference type="ARBA" id="ARBA00004370"/>
    </source>
</evidence>
<dbReference type="GO" id="GO:0009306">
    <property type="term" value="P:protein secretion"/>
    <property type="evidence" value="ECO:0007669"/>
    <property type="project" value="InterPro"/>
</dbReference>